<name>A0A2S0UJA0_9RHOB</name>
<evidence type="ECO:0000313" key="3">
    <source>
        <dbReference type="Proteomes" id="UP000244496"/>
    </source>
</evidence>
<keyword evidence="1" id="KW-0812">Transmembrane</keyword>
<dbReference type="PANTHER" id="PTHR42709">
    <property type="entry name" value="ALKALINE PHOSPHATASE LIKE PROTEIN"/>
    <property type="match status" value="1"/>
</dbReference>
<feature type="transmembrane region" description="Helical" evidence="1">
    <location>
        <begin position="80"/>
        <end position="102"/>
    </location>
</feature>
<feature type="transmembrane region" description="Helical" evidence="1">
    <location>
        <begin position="162"/>
        <end position="180"/>
    </location>
</feature>
<keyword evidence="3" id="KW-1185">Reference proteome</keyword>
<dbReference type="Proteomes" id="UP000244496">
    <property type="component" value="Chromosome"/>
</dbReference>
<keyword evidence="1" id="KW-0472">Membrane</keyword>
<evidence type="ECO:0008006" key="4">
    <source>
        <dbReference type="Google" id="ProtNLM"/>
    </source>
</evidence>
<accession>A0A2S0UJA0</accession>
<dbReference type="EMBL" id="CP028918">
    <property type="protein sequence ID" value="AWB47851.1"/>
    <property type="molecule type" value="Genomic_DNA"/>
</dbReference>
<evidence type="ECO:0000256" key="1">
    <source>
        <dbReference type="SAM" id="Phobius"/>
    </source>
</evidence>
<dbReference type="AlphaFoldDB" id="A0A2S0UJA0"/>
<feature type="transmembrane region" description="Helical" evidence="1">
    <location>
        <begin position="37"/>
        <end position="59"/>
    </location>
</feature>
<dbReference type="GO" id="GO:0005886">
    <property type="term" value="C:plasma membrane"/>
    <property type="evidence" value="ECO:0007669"/>
    <property type="project" value="TreeGrafter"/>
</dbReference>
<reference evidence="2 3" key="1">
    <citation type="submission" date="2018-04" db="EMBL/GenBank/DDBJ databases">
        <title>Genome sequencing of Gemmobacter.</title>
        <authorList>
            <person name="Yi H."/>
            <person name="Baek M.-G."/>
        </authorList>
    </citation>
    <scope>NUCLEOTIDE SEQUENCE [LARGE SCALE GENOMIC DNA]</scope>
    <source>
        <strain evidence="2 3">HYN0069</strain>
    </source>
</reference>
<sequence>MTMEALIAAWGLPALTLGSLFEGDAVAFIGGLMAHRGLISAVGAWAAVTVGAMGVDNVLFHLGRHSGRVPLVARLLRNPVAVRVTAAAAAHPVKIILGFRFVWGTRTFTPPVLGAAGVNGLLFLALDAVSVSLWAALYVGLGFGLGLTVERLWGALSWGQHVALSVGAGVLLAGGLYALWRRRAR</sequence>
<keyword evidence="1" id="KW-1133">Transmembrane helix</keyword>
<dbReference type="RefSeq" id="WP_108434676.1">
    <property type="nucleotide sequence ID" value="NZ_CP028918.1"/>
</dbReference>
<gene>
    <name evidence="2" type="ORF">HYN69_04400</name>
</gene>
<dbReference type="KEGG" id="geh:HYN69_04400"/>
<organism evidence="2 3">
    <name type="scientific">Paragemmobacter aquarius</name>
    <dbReference type="NCBI Taxonomy" id="2169400"/>
    <lineage>
        <taxon>Bacteria</taxon>
        <taxon>Pseudomonadati</taxon>
        <taxon>Pseudomonadota</taxon>
        <taxon>Alphaproteobacteria</taxon>
        <taxon>Rhodobacterales</taxon>
        <taxon>Paracoccaceae</taxon>
        <taxon>Paragemmobacter</taxon>
    </lineage>
</organism>
<dbReference type="OrthoDB" id="948134at2"/>
<dbReference type="InterPro" id="IPR051311">
    <property type="entry name" value="DedA_domain"/>
</dbReference>
<proteinExistence type="predicted"/>
<evidence type="ECO:0000313" key="2">
    <source>
        <dbReference type="EMBL" id="AWB47851.1"/>
    </source>
</evidence>
<dbReference type="PANTHER" id="PTHR42709:SF2">
    <property type="entry name" value="INNER MEMBRANE PROTEIN YOHD"/>
    <property type="match status" value="1"/>
</dbReference>
<protein>
    <recommendedName>
        <fullName evidence="4">Membrane protein DedA, SNARE-associated domain</fullName>
    </recommendedName>
</protein>